<proteinExistence type="inferred from homology"/>
<evidence type="ECO:0000256" key="10">
    <source>
        <dbReference type="ARBA" id="ARBA00023310"/>
    </source>
</evidence>
<feature type="transmembrane region" description="Helical" evidence="11">
    <location>
        <begin position="141"/>
        <end position="159"/>
    </location>
</feature>
<dbReference type="NCBIfam" id="TIGR01131">
    <property type="entry name" value="ATP_synt_6_or_A"/>
    <property type="match status" value="1"/>
</dbReference>
<evidence type="ECO:0000256" key="9">
    <source>
        <dbReference type="ARBA" id="ARBA00023136"/>
    </source>
</evidence>
<protein>
    <submittedName>
        <fullName evidence="13">Unannotated protein</fullName>
    </submittedName>
</protein>
<keyword evidence="6" id="KW-0375">Hydrogen ion transport</keyword>
<gene>
    <name evidence="12" type="ORF">UFOPK3046_01411</name>
    <name evidence="13" type="ORF">UFOPK3914_00758</name>
    <name evidence="14" type="ORF">UFOPK4173_00701</name>
</gene>
<dbReference type="InterPro" id="IPR023011">
    <property type="entry name" value="ATP_synth_F0_asu_AS"/>
</dbReference>
<evidence type="ECO:0000256" key="4">
    <source>
        <dbReference type="ARBA" id="ARBA00022547"/>
    </source>
</evidence>
<accession>A0A6J7MCT8</accession>
<name>A0A6J7MCT8_9ZZZZ</name>
<keyword evidence="8" id="KW-0406">Ion transport</keyword>
<evidence type="ECO:0000256" key="5">
    <source>
        <dbReference type="ARBA" id="ARBA00022692"/>
    </source>
</evidence>
<dbReference type="PANTHER" id="PTHR11410">
    <property type="entry name" value="ATP SYNTHASE SUBUNIT A"/>
    <property type="match status" value="1"/>
</dbReference>
<dbReference type="PANTHER" id="PTHR11410:SF0">
    <property type="entry name" value="ATP SYNTHASE SUBUNIT A"/>
    <property type="match status" value="1"/>
</dbReference>
<dbReference type="Pfam" id="PF00119">
    <property type="entry name" value="ATP-synt_A"/>
    <property type="match status" value="1"/>
</dbReference>
<dbReference type="CDD" id="cd00310">
    <property type="entry name" value="ATP-synt_Fo_a_6"/>
    <property type="match status" value="1"/>
</dbReference>
<dbReference type="HAMAP" id="MF_01393">
    <property type="entry name" value="ATP_synth_a_bact"/>
    <property type="match status" value="1"/>
</dbReference>
<keyword evidence="4" id="KW-0138">CF(0)</keyword>
<dbReference type="PROSITE" id="PS00449">
    <property type="entry name" value="ATPASE_A"/>
    <property type="match status" value="1"/>
</dbReference>
<evidence type="ECO:0000256" key="3">
    <source>
        <dbReference type="ARBA" id="ARBA00022448"/>
    </source>
</evidence>
<evidence type="ECO:0000256" key="8">
    <source>
        <dbReference type="ARBA" id="ARBA00023065"/>
    </source>
</evidence>
<dbReference type="EMBL" id="CAFBOG010000055">
    <property type="protein sequence ID" value="CAB4976329.1"/>
    <property type="molecule type" value="Genomic_DNA"/>
</dbReference>
<dbReference type="PRINTS" id="PR00123">
    <property type="entry name" value="ATPASEA"/>
</dbReference>
<evidence type="ECO:0000256" key="11">
    <source>
        <dbReference type="SAM" id="Phobius"/>
    </source>
</evidence>
<comment type="similarity">
    <text evidence="2">Belongs to the ATPase A chain family.</text>
</comment>
<feature type="transmembrane region" description="Helical" evidence="11">
    <location>
        <begin position="205"/>
        <end position="228"/>
    </location>
</feature>
<dbReference type="Gene3D" id="1.20.120.220">
    <property type="entry name" value="ATP synthase, F0 complex, subunit A"/>
    <property type="match status" value="1"/>
</dbReference>
<evidence type="ECO:0000256" key="7">
    <source>
        <dbReference type="ARBA" id="ARBA00022989"/>
    </source>
</evidence>
<feature type="transmembrane region" description="Helical" evidence="11">
    <location>
        <begin position="109"/>
        <end position="129"/>
    </location>
</feature>
<feature type="transmembrane region" description="Helical" evidence="11">
    <location>
        <begin position="248"/>
        <end position="272"/>
    </location>
</feature>
<dbReference type="AlphaFoldDB" id="A0A6J7MCT8"/>
<keyword evidence="7 11" id="KW-1133">Transmembrane helix</keyword>
<keyword evidence="5 11" id="KW-0812">Transmembrane</keyword>
<comment type="subcellular location">
    <subcellularLocation>
        <location evidence="1">Membrane</location>
        <topology evidence="1">Multi-pass membrane protein</topology>
    </subcellularLocation>
</comment>
<evidence type="ECO:0000313" key="12">
    <source>
        <dbReference type="EMBL" id="CAB4815235.1"/>
    </source>
</evidence>
<evidence type="ECO:0000256" key="6">
    <source>
        <dbReference type="ARBA" id="ARBA00022781"/>
    </source>
</evidence>
<feature type="transmembrane region" description="Helical" evidence="11">
    <location>
        <begin position="53"/>
        <end position="72"/>
    </location>
</feature>
<evidence type="ECO:0000256" key="2">
    <source>
        <dbReference type="ARBA" id="ARBA00006810"/>
    </source>
</evidence>
<dbReference type="GO" id="GO:0046933">
    <property type="term" value="F:proton-transporting ATP synthase activity, rotational mechanism"/>
    <property type="evidence" value="ECO:0007669"/>
    <property type="project" value="TreeGrafter"/>
</dbReference>
<dbReference type="InterPro" id="IPR000568">
    <property type="entry name" value="ATP_synth_F0_asu"/>
</dbReference>
<evidence type="ECO:0000256" key="1">
    <source>
        <dbReference type="ARBA" id="ARBA00004141"/>
    </source>
</evidence>
<keyword evidence="3" id="KW-0813">Transport</keyword>
<dbReference type="InterPro" id="IPR035908">
    <property type="entry name" value="F0_ATP_A_sf"/>
</dbReference>
<feature type="transmembrane region" description="Helical" evidence="11">
    <location>
        <begin position="179"/>
        <end position="198"/>
    </location>
</feature>
<keyword evidence="9 11" id="KW-0472">Membrane</keyword>
<sequence length="276" mass="30225">MLGLQTLVGNFTNIALLASEGEGGGGVQFPPIENIVKWPALFGEGSFYAFNKIALISMIAMIVPALLFYFAGRKASLVPKKLQNIMEASIDFVEKQVILPAIGPEGMRYLPMLVAMVFFIWIGNVFEVIPTSHMPANARMANPLMLAMTAWVMFIGVGVKHNGLGYFKSALFPPGVPKALYLLVTPIEFLSTFLIRPFSLAVRLFANMLAGHILLVTFSVLCITLWGFTPLVVVELLSFPMLVAFTGFEFMVAFLQAFIFALLTAVYIGGALHPEH</sequence>
<dbReference type="EMBL" id="CAFBPW010000059">
    <property type="protein sequence ID" value="CAB5031816.1"/>
    <property type="molecule type" value="Genomic_DNA"/>
</dbReference>
<evidence type="ECO:0000313" key="13">
    <source>
        <dbReference type="EMBL" id="CAB4976329.1"/>
    </source>
</evidence>
<reference evidence="13" key="1">
    <citation type="submission" date="2020-05" db="EMBL/GenBank/DDBJ databases">
        <authorList>
            <person name="Chiriac C."/>
            <person name="Salcher M."/>
            <person name="Ghai R."/>
            <person name="Kavagutti S V."/>
        </authorList>
    </citation>
    <scope>NUCLEOTIDE SEQUENCE</scope>
</reference>
<dbReference type="EMBL" id="CAFAAQ010000146">
    <property type="protein sequence ID" value="CAB4815235.1"/>
    <property type="molecule type" value="Genomic_DNA"/>
</dbReference>
<keyword evidence="10" id="KW-0066">ATP synthesis</keyword>
<organism evidence="13">
    <name type="scientific">freshwater metagenome</name>
    <dbReference type="NCBI Taxonomy" id="449393"/>
    <lineage>
        <taxon>unclassified sequences</taxon>
        <taxon>metagenomes</taxon>
        <taxon>ecological metagenomes</taxon>
    </lineage>
</organism>
<dbReference type="SUPFAM" id="SSF81336">
    <property type="entry name" value="F1F0 ATP synthase subunit A"/>
    <property type="match status" value="1"/>
</dbReference>
<dbReference type="InterPro" id="IPR045083">
    <property type="entry name" value="ATP_synth_F0_asu_bact/mt"/>
</dbReference>
<dbReference type="GO" id="GO:0045259">
    <property type="term" value="C:proton-transporting ATP synthase complex"/>
    <property type="evidence" value="ECO:0007669"/>
    <property type="project" value="UniProtKB-KW"/>
</dbReference>
<evidence type="ECO:0000313" key="14">
    <source>
        <dbReference type="EMBL" id="CAB5031816.1"/>
    </source>
</evidence>